<dbReference type="InterPro" id="IPR008972">
    <property type="entry name" value="Cupredoxin"/>
</dbReference>
<dbReference type="PANTHER" id="PTHR11709">
    <property type="entry name" value="MULTI-COPPER OXIDASE"/>
    <property type="match status" value="1"/>
</dbReference>
<gene>
    <name evidence="11" type="ORF">B0H65DRAFT_451184</name>
</gene>
<feature type="region of interest" description="Disordered" evidence="7">
    <location>
        <begin position="380"/>
        <end position="399"/>
    </location>
</feature>
<evidence type="ECO:0000259" key="9">
    <source>
        <dbReference type="Pfam" id="PF07731"/>
    </source>
</evidence>
<dbReference type="FunFam" id="2.60.40.420:FF:000038">
    <property type="entry name" value="Extracellular dihydrogeodin oxidase/laccase"/>
    <property type="match status" value="1"/>
</dbReference>
<keyword evidence="2" id="KW-0479">Metal-binding</keyword>
<dbReference type="InterPro" id="IPR011706">
    <property type="entry name" value="Cu-oxidase_C"/>
</dbReference>
<keyword evidence="5" id="KW-0186">Copper</keyword>
<feature type="compositionally biased region" description="Basic and acidic residues" evidence="7">
    <location>
        <begin position="388"/>
        <end position="399"/>
    </location>
</feature>
<dbReference type="Pfam" id="PF00394">
    <property type="entry name" value="Cu-oxidase"/>
    <property type="match status" value="1"/>
</dbReference>
<protein>
    <submittedName>
        <fullName evidence="11">Multicopper oxidase-domain-containing protein</fullName>
    </submittedName>
</protein>
<evidence type="ECO:0000256" key="1">
    <source>
        <dbReference type="ARBA" id="ARBA00010609"/>
    </source>
</evidence>
<dbReference type="InterPro" id="IPR011707">
    <property type="entry name" value="Cu-oxidase-like_N"/>
</dbReference>
<dbReference type="PANTHER" id="PTHR11709:SF145">
    <property type="entry name" value="LCC1"/>
    <property type="match status" value="1"/>
</dbReference>
<name>A0AAE0JPQ6_9PEZI</name>
<evidence type="ECO:0000313" key="11">
    <source>
        <dbReference type="EMBL" id="KAK3355210.1"/>
    </source>
</evidence>
<dbReference type="InterPro" id="IPR001117">
    <property type="entry name" value="Cu-oxidase_2nd"/>
</dbReference>
<keyword evidence="4" id="KW-0560">Oxidoreductase</keyword>
<dbReference type="FunFam" id="2.60.40.420:FF:000096">
    <property type="entry name" value="Multicopper oxidase"/>
    <property type="match status" value="1"/>
</dbReference>
<evidence type="ECO:0000256" key="2">
    <source>
        <dbReference type="ARBA" id="ARBA00022723"/>
    </source>
</evidence>
<evidence type="ECO:0000256" key="3">
    <source>
        <dbReference type="ARBA" id="ARBA00022737"/>
    </source>
</evidence>
<comment type="caution">
    <text evidence="11">The sequence shown here is derived from an EMBL/GenBank/DDBJ whole genome shotgun (WGS) entry which is preliminary data.</text>
</comment>
<dbReference type="Gene3D" id="2.60.40.420">
    <property type="entry name" value="Cupredoxins - blue copper proteins"/>
    <property type="match status" value="3"/>
</dbReference>
<evidence type="ECO:0000256" key="5">
    <source>
        <dbReference type="ARBA" id="ARBA00023008"/>
    </source>
</evidence>
<dbReference type="GeneID" id="87863193"/>
<dbReference type="GO" id="GO:0005507">
    <property type="term" value="F:copper ion binding"/>
    <property type="evidence" value="ECO:0007669"/>
    <property type="project" value="InterPro"/>
</dbReference>
<keyword evidence="3" id="KW-0677">Repeat</keyword>
<sequence>MGVIGRAIVEVSSKLTGVVASLTQEKTNGSSRLGTFLFPLLAFFLGNLTPDGQYPWGNLTDWGNNQYTECPITGAVRTYDFVISRGVIAPDGYQRDVLLVNGAFPGPLIEANWGDKIVVNVFNNISSPEEGTSVHWHGFLQQGTPWDDGAPGDTQCPIAPGKSYTYEFIASLYGTSWYHAHYSAQYAGGIVGPIVVHGPTQAKYDIDLGPVMLSDWYHRPYFDLIKDMLAPGGSPRVPSDNNLINGKMNFDCDAAAAAGDKTPCTPNAGISKFKFQTGKTHRLRLVNSGADGVQRFSIDGHTMTVIANDFVPVKPYNVTAISLAVGQRADVLVTANAAGSDPKSAFWMRSDLTKCSAAKQPIALAAVYYDQADPDIAPTSQPWADAGDPERDCGASDDLDKREPLYPIPVRGEPAVTKEMKIEAYRNASDVFLWKFGGVSTRVDYNHPALDMVVKGNMSFPEVWNVRDFGAAKTVRLVVLNKGPGTHPMHLHGYNFYVLSSGPGDWDGKTIVRPSNPVRRDVEIVRPWGHLVLQFDATNPGVWAFHCHIAWHASGGFFSSFVTQPEEVRRRWGGSGMPPKMEQVCREWDAWSQINVVDQIDSGS</sequence>
<dbReference type="InterPro" id="IPR045087">
    <property type="entry name" value="Cu-oxidase_fam"/>
</dbReference>
<evidence type="ECO:0000256" key="7">
    <source>
        <dbReference type="SAM" id="MobiDB-lite"/>
    </source>
</evidence>
<proteinExistence type="inferred from homology"/>
<feature type="domain" description="Plastocyanin-like" evidence="8">
    <location>
        <begin position="210"/>
        <end position="371"/>
    </location>
</feature>
<accession>A0AAE0JPQ6</accession>
<comment type="similarity">
    <text evidence="1">Belongs to the multicopper oxidase family.</text>
</comment>
<keyword evidence="6" id="KW-0325">Glycoprotein</keyword>
<keyword evidence="12" id="KW-1185">Reference proteome</keyword>
<evidence type="ECO:0000259" key="10">
    <source>
        <dbReference type="Pfam" id="PF07732"/>
    </source>
</evidence>
<reference evidence="11" key="2">
    <citation type="submission" date="2023-06" db="EMBL/GenBank/DDBJ databases">
        <authorList>
            <consortium name="Lawrence Berkeley National Laboratory"/>
            <person name="Haridas S."/>
            <person name="Hensen N."/>
            <person name="Bonometti L."/>
            <person name="Westerberg I."/>
            <person name="Brannstrom I.O."/>
            <person name="Guillou S."/>
            <person name="Cros-Aarteil S."/>
            <person name="Calhoun S."/>
            <person name="Kuo A."/>
            <person name="Mondo S."/>
            <person name="Pangilinan J."/>
            <person name="Riley R."/>
            <person name="Labutti K."/>
            <person name="Andreopoulos B."/>
            <person name="Lipzen A."/>
            <person name="Chen C."/>
            <person name="Yanf M."/>
            <person name="Daum C."/>
            <person name="Ng V."/>
            <person name="Clum A."/>
            <person name="Steindorff A."/>
            <person name="Ohm R."/>
            <person name="Martin F."/>
            <person name="Silar P."/>
            <person name="Natvig D."/>
            <person name="Lalanne C."/>
            <person name="Gautier V."/>
            <person name="Ament-Velasquez S.L."/>
            <person name="Kruys A."/>
            <person name="Hutchinson M.I."/>
            <person name="Powell A.J."/>
            <person name="Barry K."/>
            <person name="Miller A.N."/>
            <person name="Grigoriev I.V."/>
            <person name="Debuchy R."/>
            <person name="Gladieux P."/>
            <person name="Thoren M.H."/>
            <person name="Johannesson H."/>
        </authorList>
    </citation>
    <scope>NUCLEOTIDE SEQUENCE</scope>
    <source>
        <strain evidence="11">CBS 560.94</strain>
    </source>
</reference>
<dbReference type="Proteomes" id="UP001278500">
    <property type="component" value="Unassembled WGS sequence"/>
</dbReference>
<dbReference type="FunFam" id="2.60.40.420:FF:000021">
    <property type="entry name" value="Extracellular dihydrogeodin oxidase/laccase"/>
    <property type="match status" value="1"/>
</dbReference>
<feature type="domain" description="Plastocyanin-like" evidence="10">
    <location>
        <begin position="86"/>
        <end position="199"/>
    </location>
</feature>
<dbReference type="EMBL" id="JAUEPP010000001">
    <property type="protein sequence ID" value="KAK3355210.1"/>
    <property type="molecule type" value="Genomic_DNA"/>
</dbReference>
<dbReference type="CDD" id="cd13854">
    <property type="entry name" value="CuRO_1_MaLCC_like"/>
    <property type="match status" value="1"/>
</dbReference>
<dbReference type="Pfam" id="PF07731">
    <property type="entry name" value="Cu-oxidase_2"/>
    <property type="match status" value="1"/>
</dbReference>
<evidence type="ECO:0000259" key="8">
    <source>
        <dbReference type="Pfam" id="PF00394"/>
    </source>
</evidence>
<evidence type="ECO:0000256" key="4">
    <source>
        <dbReference type="ARBA" id="ARBA00023002"/>
    </source>
</evidence>
<evidence type="ECO:0000313" key="12">
    <source>
        <dbReference type="Proteomes" id="UP001278500"/>
    </source>
</evidence>
<dbReference type="GO" id="GO:0016491">
    <property type="term" value="F:oxidoreductase activity"/>
    <property type="evidence" value="ECO:0007669"/>
    <property type="project" value="UniProtKB-KW"/>
</dbReference>
<reference evidence="11" key="1">
    <citation type="journal article" date="2023" name="Mol. Phylogenet. Evol.">
        <title>Genome-scale phylogeny and comparative genomics of the fungal order Sordariales.</title>
        <authorList>
            <person name="Hensen N."/>
            <person name="Bonometti L."/>
            <person name="Westerberg I."/>
            <person name="Brannstrom I.O."/>
            <person name="Guillou S."/>
            <person name="Cros-Aarteil S."/>
            <person name="Calhoun S."/>
            <person name="Haridas S."/>
            <person name="Kuo A."/>
            <person name="Mondo S."/>
            <person name="Pangilinan J."/>
            <person name="Riley R."/>
            <person name="LaButti K."/>
            <person name="Andreopoulos B."/>
            <person name="Lipzen A."/>
            <person name="Chen C."/>
            <person name="Yan M."/>
            <person name="Daum C."/>
            <person name="Ng V."/>
            <person name="Clum A."/>
            <person name="Steindorff A."/>
            <person name="Ohm R.A."/>
            <person name="Martin F."/>
            <person name="Silar P."/>
            <person name="Natvig D.O."/>
            <person name="Lalanne C."/>
            <person name="Gautier V."/>
            <person name="Ament-Velasquez S.L."/>
            <person name="Kruys A."/>
            <person name="Hutchinson M.I."/>
            <person name="Powell A.J."/>
            <person name="Barry K."/>
            <person name="Miller A.N."/>
            <person name="Grigoriev I.V."/>
            <person name="Debuchy R."/>
            <person name="Gladieux P."/>
            <person name="Hiltunen Thoren M."/>
            <person name="Johannesson H."/>
        </authorList>
    </citation>
    <scope>NUCLEOTIDE SEQUENCE</scope>
    <source>
        <strain evidence="11">CBS 560.94</strain>
    </source>
</reference>
<dbReference type="AlphaFoldDB" id="A0AAE0JPQ6"/>
<organism evidence="11 12">
    <name type="scientific">Neurospora tetraspora</name>
    <dbReference type="NCBI Taxonomy" id="94610"/>
    <lineage>
        <taxon>Eukaryota</taxon>
        <taxon>Fungi</taxon>
        <taxon>Dikarya</taxon>
        <taxon>Ascomycota</taxon>
        <taxon>Pezizomycotina</taxon>
        <taxon>Sordariomycetes</taxon>
        <taxon>Sordariomycetidae</taxon>
        <taxon>Sordariales</taxon>
        <taxon>Sordariaceae</taxon>
        <taxon>Neurospora</taxon>
    </lineage>
</organism>
<dbReference type="RefSeq" id="XP_062686588.1">
    <property type="nucleotide sequence ID" value="XM_062826039.1"/>
</dbReference>
<dbReference type="SUPFAM" id="SSF49503">
    <property type="entry name" value="Cupredoxins"/>
    <property type="match status" value="3"/>
</dbReference>
<dbReference type="CDD" id="cd13901">
    <property type="entry name" value="CuRO_3_MaLCC_like"/>
    <property type="match status" value="1"/>
</dbReference>
<dbReference type="Pfam" id="PF07732">
    <property type="entry name" value="Cu-oxidase_3"/>
    <property type="match status" value="1"/>
</dbReference>
<dbReference type="CDD" id="cd13880">
    <property type="entry name" value="CuRO_2_MaLCC_like"/>
    <property type="match status" value="1"/>
</dbReference>
<evidence type="ECO:0000256" key="6">
    <source>
        <dbReference type="ARBA" id="ARBA00023180"/>
    </source>
</evidence>
<feature type="domain" description="Plastocyanin-like" evidence="9">
    <location>
        <begin position="456"/>
        <end position="566"/>
    </location>
</feature>